<dbReference type="InterPro" id="IPR012337">
    <property type="entry name" value="RNaseH-like_sf"/>
</dbReference>
<evidence type="ECO:0000256" key="6">
    <source>
        <dbReference type="ARBA" id="ARBA00022801"/>
    </source>
</evidence>
<feature type="domain" description="Integrase catalytic" evidence="16">
    <location>
        <begin position="49"/>
        <end position="214"/>
    </location>
</feature>
<evidence type="ECO:0000256" key="13">
    <source>
        <dbReference type="ARBA" id="ARBA00023268"/>
    </source>
</evidence>
<dbReference type="InterPro" id="IPR001584">
    <property type="entry name" value="Integrase_cat-core"/>
</dbReference>
<keyword evidence="9" id="KW-0229">DNA integration</keyword>
<dbReference type="PANTHER" id="PTHR42648:SF11">
    <property type="entry name" value="TRANSPOSON TY4-P GAG-POL POLYPROTEIN"/>
    <property type="match status" value="1"/>
</dbReference>
<dbReference type="SUPFAM" id="SSF53098">
    <property type="entry name" value="Ribonuclease H-like"/>
    <property type="match status" value="1"/>
</dbReference>
<keyword evidence="18" id="KW-1185">Reference proteome</keyword>
<keyword evidence="4" id="KW-0479">Metal-binding</keyword>
<evidence type="ECO:0000256" key="14">
    <source>
        <dbReference type="ARBA" id="ARBA00048173"/>
    </source>
</evidence>
<keyword evidence="1" id="KW-0815">Transposition</keyword>
<evidence type="ECO:0000256" key="4">
    <source>
        <dbReference type="ARBA" id="ARBA00022723"/>
    </source>
</evidence>
<evidence type="ECO:0000256" key="15">
    <source>
        <dbReference type="ARBA" id="ARBA00049244"/>
    </source>
</evidence>
<name>A0A2X0LZF6_9BASI</name>
<keyword evidence="12" id="KW-0233">DNA recombination</keyword>
<keyword evidence="5" id="KW-0255">Endonuclease</keyword>
<dbReference type="PANTHER" id="PTHR42648">
    <property type="entry name" value="TRANSPOSASE, PUTATIVE-RELATED"/>
    <property type="match status" value="1"/>
</dbReference>
<evidence type="ECO:0000256" key="12">
    <source>
        <dbReference type="ARBA" id="ARBA00023172"/>
    </source>
</evidence>
<keyword evidence="7" id="KW-0460">Magnesium</keyword>
<dbReference type="GO" id="GO:0032196">
    <property type="term" value="P:transposition"/>
    <property type="evidence" value="ECO:0007669"/>
    <property type="project" value="UniProtKB-KW"/>
</dbReference>
<comment type="catalytic activity">
    <reaction evidence="14">
        <text>DNA(n) + a 2'-deoxyribonucleoside 5'-triphosphate = DNA(n+1) + diphosphate</text>
        <dbReference type="Rhea" id="RHEA:22508"/>
        <dbReference type="Rhea" id="RHEA-COMP:17339"/>
        <dbReference type="Rhea" id="RHEA-COMP:17340"/>
        <dbReference type="ChEBI" id="CHEBI:33019"/>
        <dbReference type="ChEBI" id="CHEBI:61560"/>
        <dbReference type="ChEBI" id="CHEBI:173112"/>
        <dbReference type="EC" id="2.7.7.49"/>
    </reaction>
</comment>
<keyword evidence="2" id="KW-0548">Nucleotidyltransferase</keyword>
<evidence type="ECO:0000256" key="7">
    <source>
        <dbReference type="ARBA" id="ARBA00022842"/>
    </source>
</evidence>
<keyword evidence="3" id="KW-0540">Nuclease</keyword>
<dbReference type="GO" id="GO:0046872">
    <property type="term" value="F:metal ion binding"/>
    <property type="evidence" value="ECO:0007669"/>
    <property type="project" value="UniProtKB-KW"/>
</dbReference>
<keyword evidence="11" id="KW-0239">DNA-directed DNA polymerase</keyword>
<evidence type="ECO:0000256" key="3">
    <source>
        <dbReference type="ARBA" id="ARBA00022722"/>
    </source>
</evidence>
<dbReference type="Pfam" id="PF00665">
    <property type="entry name" value="rve"/>
    <property type="match status" value="1"/>
</dbReference>
<gene>
    <name evidence="17" type="primary">BQ5605_C016g08173</name>
    <name evidence="17" type="ORF">BQ5605_C016G08173</name>
</gene>
<dbReference type="InterPro" id="IPR043502">
    <property type="entry name" value="DNA/RNA_pol_sf"/>
</dbReference>
<dbReference type="InterPro" id="IPR013103">
    <property type="entry name" value="RVT_2"/>
</dbReference>
<dbReference type="GO" id="GO:0004519">
    <property type="term" value="F:endonuclease activity"/>
    <property type="evidence" value="ECO:0007669"/>
    <property type="project" value="UniProtKB-KW"/>
</dbReference>
<evidence type="ECO:0000256" key="11">
    <source>
        <dbReference type="ARBA" id="ARBA00022932"/>
    </source>
</evidence>
<organism evidence="17 18">
    <name type="scientific">Microbotryum silenes-dioicae</name>
    <dbReference type="NCBI Taxonomy" id="796604"/>
    <lineage>
        <taxon>Eukaryota</taxon>
        <taxon>Fungi</taxon>
        <taxon>Dikarya</taxon>
        <taxon>Basidiomycota</taxon>
        <taxon>Pucciniomycotina</taxon>
        <taxon>Microbotryomycetes</taxon>
        <taxon>Microbotryales</taxon>
        <taxon>Microbotryaceae</taxon>
        <taxon>Microbotryum</taxon>
    </lineage>
</organism>
<reference evidence="17 18" key="1">
    <citation type="submission" date="2016-11" db="EMBL/GenBank/DDBJ databases">
        <authorList>
            <person name="Jaros S."/>
            <person name="Januszkiewicz K."/>
            <person name="Wedrychowicz H."/>
        </authorList>
    </citation>
    <scope>NUCLEOTIDE SEQUENCE [LARGE SCALE GENOMIC DNA]</scope>
</reference>
<evidence type="ECO:0000256" key="2">
    <source>
        <dbReference type="ARBA" id="ARBA00022695"/>
    </source>
</evidence>
<dbReference type="Gene3D" id="3.30.420.10">
    <property type="entry name" value="Ribonuclease H-like superfamily/Ribonuclease H"/>
    <property type="match status" value="1"/>
</dbReference>
<dbReference type="GO" id="GO:0003723">
    <property type="term" value="F:RNA binding"/>
    <property type="evidence" value="ECO:0007669"/>
    <property type="project" value="UniProtKB-KW"/>
</dbReference>
<dbReference type="GO" id="GO:0003887">
    <property type="term" value="F:DNA-directed DNA polymerase activity"/>
    <property type="evidence" value="ECO:0007669"/>
    <property type="project" value="UniProtKB-KW"/>
</dbReference>
<dbReference type="Pfam" id="PF25597">
    <property type="entry name" value="SH3_retrovirus"/>
    <property type="match status" value="1"/>
</dbReference>
<evidence type="ECO:0000256" key="10">
    <source>
        <dbReference type="ARBA" id="ARBA00022918"/>
    </source>
</evidence>
<dbReference type="Proteomes" id="UP000249464">
    <property type="component" value="Unassembled WGS sequence"/>
</dbReference>
<dbReference type="GO" id="GO:0006310">
    <property type="term" value="P:DNA recombination"/>
    <property type="evidence" value="ECO:0007669"/>
    <property type="project" value="UniProtKB-KW"/>
</dbReference>
<dbReference type="GO" id="GO:0016787">
    <property type="term" value="F:hydrolase activity"/>
    <property type="evidence" value="ECO:0007669"/>
    <property type="project" value="UniProtKB-KW"/>
</dbReference>
<keyword evidence="11" id="KW-0808">Transferase</keyword>
<sequence>MGSLYLPFTIATVEGLDWTYSDLKCVDFTCNACLASKAHRLPFPPSSFHASEPLALVHSDVLSFPEESFSHKRYLVTFVDDFSRKTWVYPIGHKSKVLPMFKDWLMEIKNETGRRVKMLRSDNGGEYVSTAFNGFCVARGICRELTIPYTPEQNGRAERLNRSIVEGTLALLIDSGLPRTCWDKAAMCYIHTKNLSPHAALKGGVPNCRWSGAPPPPPTVGALPAFGCRAWATVPAHRRDKLDPKGIPLVFVGYDRHAKAWRLLDPSSMRMSLSRNVTFLETEFPFVAVPARITPPSVPGFYPRPPPADAPATPLPPVLVEPTQPPLLDDDATSLIHLPQRPPEPAPLRLESNLVPFTPPEPTPLAKVKPTWEYGDVAKVGPDPGKYGEIDARNIIAGPRTRRQLVPTLITRCHEWKLATPSLASQHSRHPSLLRDPQPQHYYVILVPRLLKLVTSSPTPLGMLRAFASTKAGFAEHNLSVIRDPANWGNVIRLGQQDAWGGPAHDEFDSLLNKYEVFEVIDSCELPAGEILLRLGWVFRTKRNQHGDIIDCKACLVAHGCAQRPGIDFEQNYAPVVKFTSIWALIALAAANGYHVHQADVNKAYLHGKLDKPLYMRVPQGIDMPGKILRLSKSIYGLCQAGTIWNAEIDSTLRSLGYVPTRSDICIYRREHDGHSHYIALYVDDLLLVGPSTAEIDRVLDTLELAYGIKRLGPAEYILGIQVKRGHNGFQFADAKPASVPMQPGVILNFENSSATPEDRTRYLQAIGSLMYAAVGTRLDLAFVVSYLARFSQQPGPEHWTAIKHVLRYIKGMLDLGLTYHKTNQPLHGYLDANWGACLTTSQSTMGYANVTRSLMVGRVLCQSKRTLVVTIEHDWTGNRSAEFTQVNGVPASVQKREVFRVGSRLGDPVLPFGTPSNGGSGQDECISEHYVRKRVAEKEIEVRYIATGDMFADIFTKALGPKPFIFHWTNLGLRGAVV</sequence>
<keyword evidence="6" id="KW-0378">Hydrolase</keyword>
<accession>A0A2X0LZF6</accession>
<dbReference type="GO" id="GO:0003964">
    <property type="term" value="F:RNA-directed DNA polymerase activity"/>
    <property type="evidence" value="ECO:0007669"/>
    <property type="project" value="UniProtKB-KW"/>
</dbReference>
<evidence type="ECO:0000256" key="9">
    <source>
        <dbReference type="ARBA" id="ARBA00022908"/>
    </source>
</evidence>
<dbReference type="AlphaFoldDB" id="A0A2X0LZF6"/>
<evidence type="ECO:0000259" key="16">
    <source>
        <dbReference type="PROSITE" id="PS50994"/>
    </source>
</evidence>
<dbReference type="InterPro" id="IPR036397">
    <property type="entry name" value="RNaseH_sf"/>
</dbReference>
<dbReference type="GO" id="GO:0015074">
    <property type="term" value="P:DNA integration"/>
    <property type="evidence" value="ECO:0007669"/>
    <property type="project" value="UniProtKB-KW"/>
</dbReference>
<dbReference type="InterPro" id="IPR039537">
    <property type="entry name" value="Retrotran_Ty1/copia-like"/>
</dbReference>
<dbReference type="InterPro" id="IPR057670">
    <property type="entry name" value="SH3_retrovirus"/>
</dbReference>
<keyword evidence="10" id="KW-0695">RNA-directed DNA polymerase</keyword>
<evidence type="ECO:0000256" key="5">
    <source>
        <dbReference type="ARBA" id="ARBA00022759"/>
    </source>
</evidence>
<evidence type="ECO:0000256" key="1">
    <source>
        <dbReference type="ARBA" id="ARBA00022578"/>
    </source>
</evidence>
<keyword evidence="8" id="KW-0694">RNA-binding</keyword>
<dbReference type="Pfam" id="PF07727">
    <property type="entry name" value="RVT_2"/>
    <property type="match status" value="1"/>
</dbReference>
<evidence type="ECO:0000256" key="8">
    <source>
        <dbReference type="ARBA" id="ARBA00022884"/>
    </source>
</evidence>
<protein>
    <submittedName>
        <fullName evidence="17">BQ5605_C016g08173 protein</fullName>
    </submittedName>
</protein>
<dbReference type="PROSITE" id="PS50994">
    <property type="entry name" value="INTEGRASE"/>
    <property type="match status" value="1"/>
</dbReference>
<dbReference type="EMBL" id="FQNC01000018">
    <property type="protein sequence ID" value="SGY20946.1"/>
    <property type="molecule type" value="Genomic_DNA"/>
</dbReference>
<keyword evidence="13" id="KW-0511">Multifunctional enzyme</keyword>
<proteinExistence type="predicted"/>
<dbReference type="GO" id="GO:0005634">
    <property type="term" value="C:nucleus"/>
    <property type="evidence" value="ECO:0007669"/>
    <property type="project" value="UniProtKB-ARBA"/>
</dbReference>
<comment type="catalytic activity">
    <reaction evidence="15">
        <text>DNA(n) + a 2'-deoxyribonucleoside 5'-triphosphate = DNA(n+1) + diphosphate</text>
        <dbReference type="Rhea" id="RHEA:22508"/>
        <dbReference type="Rhea" id="RHEA-COMP:17339"/>
        <dbReference type="Rhea" id="RHEA-COMP:17340"/>
        <dbReference type="ChEBI" id="CHEBI:33019"/>
        <dbReference type="ChEBI" id="CHEBI:61560"/>
        <dbReference type="ChEBI" id="CHEBI:173112"/>
        <dbReference type="EC" id="2.7.7.7"/>
    </reaction>
</comment>
<evidence type="ECO:0000313" key="17">
    <source>
        <dbReference type="EMBL" id="SGY20946.1"/>
    </source>
</evidence>
<evidence type="ECO:0000313" key="18">
    <source>
        <dbReference type="Proteomes" id="UP000249464"/>
    </source>
</evidence>
<dbReference type="SUPFAM" id="SSF56672">
    <property type="entry name" value="DNA/RNA polymerases"/>
    <property type="match status" value="1"/>
</dbReference>